<keyword evidence="1" id="KW-0812">Transmembrane</keyword>
<keyword evidence="1" id="KW-1133">Transmembrane helix</keyword>
<dbReference type="Proteomes" id="UP000050863">
    <property type="component" value="Unassembled WGS sequence"/>
</dbReference>
<feature type="transmembrane region" description="Helical" evidence="1">
    <location>
        <begin position="6"/>
        <end position="29"/>
    </location>
</feature>
<gene>
    <name evidence="2" type="ORF">CQ12_26350</name>
</gene>
<evidence type="ECO:0000313" key="3">
    <source>
        <dbReference type="Proteomes" id="UP000050863"/>
    </source>
</evidence>
<evidence type="ECO:0000256" key="1">
    <source>
        <dbReference type="SAM" id="Phobius"/>
    </source>
</evidence>
<keyword evidence="1" id="KW-0472">Membrane</keyword>
<sequence length="98" mass="11193">MMVVEIAVPLLAAPFLKFSALIVATMIAFNSLPVSWPRSCCLKHFPFWRNSFGAYVRASRRDFPENALNDLDALLCLFFARRSQPFPPWLPVFEDAND</sequence>
<evidence type="ECO:0000313" key="2">
    <source>
        <dbReference type="EMBL" id="KRR01339.1"/>
    </source>
</evidence>
<organism evidence="2 3">
    <name type="scientific">Bradyrhizobium jicamae</name>
    <dbReference type="NCBI Taxonomy" id="280332"/>
    <lineage>
        <taxon>Bacteria</taxon>
        <taxon>Pseudomonadati</taxon>
        <taxon>Pseudomonadota</taxon>
        <taxon>Alphaproteobacteria</taxon>
        <taxon>Hyphomicrobiales</taxon>
        <taxon>Nitrobacteraceae</taxon>
        <taxon>Bradyrhizobium</taxon>
    </lineage>
</organism>
<dbReference type="AlphaFoldDB" id="A0A0R3L1E6"/>
<name>A0A0R3L1E6_9BRAD</name>
<dbReference type="EMBL" id="LLXZ01000166">
    <property type="protein sequence ID" value="KRR01339.1"/>
    <property type="molecule type" value="Genomic_DNA"/>
</dbReference>
<accession>A0A0R3L1E6</accession>
<proteinExistence type="predicted"/>
<comment type="caution">
    <text evidence="2">The sequence shown here is derived from an EMBL/GenBank/DDBJ whole genome shotgun (WGS) entry which is preliminary data.</text>
</comment>
<protein>
    <submittedName>
        <fullName evidence="2">Uncharacterized protein</fullName>
    </submittedName>
</protein>
<reference evidence="2 3" key="1">
    <citation type="submission" date="2014-03" db="EMBL/GenBank/DDBJ databases">
        <title>Bradyrhizobium valentinum sp. nov., isolated from effective nodules of Lupinus mariae-josephae, a lupine endemic of basic-lime soils in Eastern Spain.</title>
        <authorList>
            <person name="Duran D."/>
            <person name="Rey L."/>
            <person name="Navarro A."/>
            <person name="Busquets A."/>
            <person name="Imperial J."/>
            <person name="Ruiz-Argueso T."/>
        </authorList>
    </citation>
    <scope>NUCLEOTIDE SEQUENCE [LARGE SCALE GENOMIC DNA]</scope>
    <source>
        <strain evidence="2 3">PAC68</strain>
    </source>
</reference>
<keyword evidence="3" id="KW-1185">Reference proteome</keyword>